<evidence type="ECO:0000256" key="1">
    <source>
        <dbReference type="SAM" id="MobiDB-lite"/>
    </source>
</evidence>
<dbReference type="Gene3D" id="3.10.20.90">
    <property type="entry name" value="Phosphatidylinositol 3-kinase Catalytic Subunit, Chain A, domain 1"/>
    <property type="match status" value="1"/>
</dbReference>
<dbReference type="InParanoid" id="A0A2T3B2Y9"/>
<dbReference type="STRING" id="857342.A0A2T3B2Y9"/>
<feature type="region of interest" description="Disordered" evidence="1">
    <location>
        <begin position="182"/>
        <end position="211"/>
    </location>
</feature>
<protein>
    <recommendedName>
        <fullName evidence="2">DC-UbP/UBTD2 N-terminal domain-containing protein</fullName>
    </recommendedName>
</protein>
<feature type="compositionally biased region" description="Basic and acidic residues" evidence="1">
    <location>
        <begin position="198"/>
        <end position="211"/>
    </location>
</feature>
<dbReference type="Pfam" id="PF16455">
    <property type="entry name" value="UBD"/>
    <property type="match status" value="1"/>
</dbReference>
<dbReference type="GeneID" id="36570632"/>
<dbReference type="PANTHER" id="PTHR13609">
    <property type="entry name" value="UBIQUITIN DOMAIN CONTAINING 1 PROTEIN-RELATED"/>
    <property type="match status" value="1"/>
</dbReference>
<dbReference type="EMBL" id="KZ679010">
    <property type="protein sequence ID" value="PSS19999.1"/>
    <property type="molecule type" value="Genomic_DNA"/>
</dbReference>
<evidence type="ECO:0000313" key="3">
    <source>
        <dbReference type="EMBL" id="PSS19999.1"/>
    </source>
</evidence>
<organism evidence="3 4">
    <name type="scientific">Amorphotheca resinae ATCC 22711</name>
    <dbReference type="NCBI Taxonomy" id="857342"/>
    <lineage>
        <taxon>Eukaryota</taxon>
        <taxon>Fungi</taxon>
        <taxon>Dikarya</taxon>
        <taxon>Ascomycota</taxon>
        <taxon>Pezizomycotina</taxon>
        <taxon>Leotiomycetes</taxon>
        <taxon>Helotiales</taxon>
        <taxon>Amorphothecaceae</taxon>
        <taxon>Amorphotheca</taxon>
    </lineage>
</organism>
<reference evidence="3 4" key="1">
    <citation type="journal article" date="2018" name="New Phytol.">
        <title>Comparative genomics and transcriptomics depict ericoid mycorrhizal fungi as versatile saprotrophs and plant mutualists.</title>
        <authorList>
            <person name="Martino E."/>
            <person name="Morin E."/>
            <person name="Grelet G.A."/>
            <person name="Kuo A."/>
            <person name="Kohler A."/>
            <person name="Daghino S."/>
            <person name="Barry K.W."/>
            <person name="Cichocki N."/>
            <person name="Clum A."/>
            <person name="Dockter R.B."/>
            <person name="Hainaut M."/>
            <person name="Kuo R.C."/>
            <person name="LaButti K."/>
            <person name="Lindahl B.D."/>
            <person name="Lindquist E.A."/>
            <person name="Lipzen A."/>
            <person name="Khouja H.R."/>
            <person name="Magnuson J."/>
            <person name="Murat C."/>
            <person name="Ohm R.A."/>
            <person name="Singer S.W."/>
            <person name="Spatafora J.W."/>
            <person name="Wang M."/>
            <person name="Veneault-Fourrey C."/>
            <person name="Henrissat B."/>
            <person name="Grigoriev I.V."/>
            <person name="Martin F.M."/>
            <person name="Perotto S."/>
        </authorList>
    </citation>
    <scope>NUCLEOTIDE SEQUENCE [LARGE SCALE GENOMIC DNA]</scope>
    <source>
        <strain evidence="3 4">ATCC 22711</strain>
    </source>
</reference>
<evidence type="ECO:0000313" key="4">
    <source>
        <dbReference type="Proteomes" id="UP000241818"/>
    </source>
</evidence>
<dbReference type="InterPro" id="IPR029071">
    <property type="entry name" value="Ubiquitin-like_domsf"/>
</dbReference>
<sequence length="291" mass="32354">MGCCVSSPSPYPAQQANSSSRAINSSEPQSQATFPRPSTPASNLVPGIPHPSHIHSRRHRQHGSSRPLSYVLNRPLKPHVWRSDDRTWTRTELDRERVEFFDTRVTGRAEIWQVIHAALEILWNGGSDGDQDGGWATAQQILDAAGVTVPTGDMASGVYDVFGAFYQLPEYIVSDPINMIESDQAERSGPSSEDEEELLRRGEEDGQKPLEPEDMMTVKARRSDGQAQDLCIDVPKGCSVRLLIERFTEEAKISPPQGLKLAYLGRILDPKRSLESQGWRNEHVLNALVFG</sequence>
<name>A0A2T3B2Y9_AMORE</name>
<evidence type="ECO:0000259" key="2">
    <source>
        <dbReference type="Pfam" id="PF16455"/>
    </source>
</evidence>
<gene>
    <name evidence="3" type="ORF">M430DRAFT_138067</name>
</gene>
<feature type="compositionally biased region" description="Basic residues" evidence="1">
    <location>
        <begin position="52"/>
        <end position="63"/>
    </location>
</feature>
<feature type="region of interest" description="Disordered" evidence="1">
    <location>
        <begin position="1"/>
        <end position="70"/>
    </location>
</feature>
<dbReference type="InterPro" id="IPR039869">
    <property type="entry name" value="UBTD1/2"/>
</dbReference>
<feature type="compositionally biased region" description="Polar residues" evidence="1">
    <location>
        <begin position="1"/>
        <end position="33"/>
    </location>
</feature>
<dbReference type="InterPro" id="IPR032752">
    <property type="entry name" value="DC-UbP/UBTD2_N"/>
</dbReference>
<dbReference type="Proteomes" id="UP000241818">
    <property type="component" value="Unassembled WGS sequence"/>
</dbReference>
<accession>A0A2T3B2Y9</accession>
<dbReference type="Gene3D" id="1.20.225.20">
    <property type="entry name" value="Ub domain-containing protein, DC-UbP/UBTD2, N-terminal domain"/>
    <property type="match status" value="1"/>
</dbReference>
<dbReference type="RefSeq" id="XP_024721269.1">
    <property type="nucleotide sequence ID" value="XM_024862551.1"/>
</dbReference>
<proteinExistence type="predicted"/>
<feature type="domain" description="DC-UbP/UBTD2 N-terminal" evidence="2">
    <location>
        <begin position="73"/>
        <end position="181"/>
    </location>
</feature>
<keyword evidence="4" id="KW-1185">Reference proteome</keyword>
<dbReference type="OrthoDB" id="1640476at2759"/>
<dbReference type="InterPro" id="IPR038169">
    <property type="entry name" value="DC-UbP/UBTD2_N_sf"/>
</dbReference>
<dbReference type="SUPFAM" id="SSF54236">
    <property type="entry name" value="Ubiquitin-like"/>
    <property type="match status" value="1"/>
</dbReference>
<dbReference type="AlphaFoldDB" id="A0A2T3B2Y9"/>